<gene>
    <name evidence="1" type="ORF">GAO51_06215</name>
</gene>
<proteinExistence type="predicted"/>
<comment type="caution">
    <text evidence="1">The sequence shown here is derived from an EMBL/GenBank/DDBJ whole genome shotgun (WGS) entry which is preliminary data.</text>
</comment>
<sequence length="78" mass="8620">MGNLTFNIGVNSDDFIMKAEQMRFSIHALALESKKANNANSDFANILKKTLDIIGGTETLKDFASDVVRVRGEFVSPR</sequence>
<evidence type="ECO:0000313" key="2">
    <source>
        <dbReference type="Proteomes" id="UP000440614"/>
    </source>
</evidence>
<dbReference type="RefSeq" id="WP_310505134.1">
    <property type="nucleotide sequence ID" value="NZ_JANUSI010000001.1"/>
</dbReference>
<protein>
    <submittedName>
        <fullName evidence="1">Uncharacterized protein</fullName>
    </submittedName>
</protein>
<name>A0A6I0MAL2_BACT4</name>
<evidence type="ECO:0000313" key="1">
    <source>
        <dbReference type="EMBL" id="KAB4314946.1"/>
    </source>
</evidence>
<dbReference type="EMBL" id="WCSY01000004">
    <property type="protein sequence ID" value="KAB4314946.1"/>
    <property type="molecule type" value="Genomic_DNA"/>
</dbReference>
<reference evidence="1 2" key="1">
    <citation type="journal article" date="2019" name="Nat. Med.">
        <title>A library of human gut bacterial isolates paired with longitudinal multiomics data enables mechanistic microbiome research.</title>
        <authorList>
            <person name="Poyet M."/>
            <person name="Groussin M."/>
            <person name="Gibbons S.M."/>
            <person name="Avila-Pacheco J."/>
            <person name="Jiang X."/>
            <person name="Kearney S.M."/>
            <person name="Perrotta A.R."/>
            <person name="Berdy B."/>
            <person name="Zhao S."/>
            <person name="Lieberman T.D."/>
            <person name="Swanson P.K."/>
            <person name="Smith M."/>
            <person name="Roesemann S."/>
            <person name="Alexander J.E."/>
            <person name="Rich S.A."/>
            <person name="Livny J."/>
            <person name="Vlamakis H."/>
            <person name="Clish C."/>
            <person name="Bullock K."/>
            <person name="Deik A."/>
            <person name="Scott J."/>
            <person name="Pierce K.A."/>
            <person name="Xavier R.J."/>
            <person name="Alm E.J."/>
        </authorList>
    </citation>
    <scope>NUCLEOTIDE SEQUENCE [LARGE SCALE GENOMIC DNA]</scope>
    <source>
        <strain evidence="1 2">BIOML-A188</strain>
    </source>
</reference>
<accession>A0A6I0MAL2</accession>
<organism evidence="1 2">
    <name type="scientific">Bacteroides thetaiotaomicron</name>
    <dbReference type="NCBI Taxonomy" id="818"/>
    <lineage>
        <taxon>Bacteria</taxon>
        <taxon>Pseudomonadati</taxon>
        <taxon>Bacteroidota</taxon>
        <taxon>Bacteroidia</taxon>
        <taxon>Bacteroidales</taxon>
        <taxon>Bacteroidaceae</taxon>
        <taxon>Bacteroides</taxon>
    </lineage>
</organism>
<dbReference type="AlphaFoldDB" id="A0A6I0MAL2"/>
<dbReference type="Proteomes" id="UP000440614">
    <property type="component" value="Unassembled WGS sequence"/>
</dbReference>